<dbReference type="Proteomes" id="UP001491310">
    <property type="component" value="Unassembled WGS sequence"/>
</dbReference>
<evidence type="ECO:0000256" key="1">
    <source>
        <dbReference type="ARBA" id="ARBA00004141"/>
    </source>
</evidence>
<dbReference type="Pfam" id="PF00083">
    <property type="entry name" value="Sugar_tr"/>
    <property type="match status" value="1"/>
</dbReference>
<keyword evidence="2 5" id="KW-0812">Transmembrane</keyword>
<evidence type="ECO:0000256" key="2">
    <source>
        <dbReference type="ARBA" id="ARBA00022692"/>
    </source>
</evidence>
<feature type="transmembrane region" description="Helical" evidence="5">
    <location>
        <begin position="74"/>
        <end position="94"/>
    </location>
</feature>
<evidence type="ECO:0000313" key="7">
    <source>
        <dbReference type="EMBL" id="KAK9919115.1"/>
    </source>
</evidence>
<evidence type="ECO:0000259" key="6">
    <source>
        <dbReference type="PROSITE" id="PS50850"/>
    </source>
</evidence>
<proteinExistence type="predicted"/>
<evidence type="ECO:0000256" key="5">
    <source>
        <dbReference type="SAM" id="Phobius"/>
    </source>
</evidence>
<dbReference type="SUPFAM" id="SSF103473">
    <property type="entry name" value="MFS general substrate transporter"/>
    <property type="match status" value="1"/>
</dbReference>
<gene>
    <name evidence="7" type="ORF">WJX75_009501</name>
</gene>
<evidence type="ECO:0000256" key="3">
    <source>
        <dbReference type="ARBA" id="ARBA00022989"/>
    </source>
</evidence>
<evidence type="ECO:0000256" key="4">
    <source>
        <dbReference type="ARBA" id="ARBA00023136"/>
    </source>
</evidence>
<comment type="caution">
    <text evidence="7">The sequence shown here is derived from an EMBL/GenBank/DDBJ whole genome shotgun (WGS) entry which is preliminary data.</text>
</comment>
<feature type="transmembrane region" description="Helical" evidence="5">
    <location>
        <begin position="441"/>
        <end position="459"/>
    </location>
</feature>
<dbReference type="InterPro" id="IPR036259">
    <property type="entry name" value="MFS_trans_sf"/>
</dbReference>
<dbReference type="InterPro" id="IPR005829">
    <property type="entry name" value="Sugar_transporter_CS"/>
</dbReference>
<protein>
    <recommendedName>
        <fullName evidence="6">Major facilitator superfamily (MFS) profile domain-containing protein</fullName>
    </recommendedName>
</protein>
<feature type="domain" description="Major facilitator superfamily (MFS) profile" evidence="6">
    <location>
        <begin position="28"/>
        <end position="463"/>
    </location>
</feature>
<dbReference type="PANTHER" id="PTHR24064">
    <property type="entry name" value="SOLUTE CARRIER FAMILY 22 MEMBER"/>
    <property type="match status" value="1"/>
</dbReference>
<dbReference type="InterPro" id="IPR020846">
    <property type="entry name" value="MFS_dom"/>
</dbReference>
<feature type="transmembrane region" description="Helical" evidence="5">
    <location>
        <begin position="349"/>
        <end position="369"/>
    </location>
</feature>
<feature type="transmembrane region" description="Helical" evidence="5">
    <location>
        <begin position="381"/>
        <end position="401"/>
    </location>
</feature>
<sequence>MTEAEKPIAAAAAPERGRLSRFGRWVWSWAVPGLGMFNESYYIFSVGNVKPIWTEQYPACWKEGVGCNSSFLHALNYSQVAGLCAGMLALGLIVDRIGRKWGSVTTALIMFIAGVLLTAADGPSAHTVFAFLTAAQALFGFGCGGEFPVAAASASERAESSDKLRSKRGQTTVLVFAMQGWGNILNLAVLLFFLGVQGQTGPQYSFRALSITWRMQYALGLLPIIFMLVYRVSYLKESSVWQEQRRLKLEGKLGDKQSEKRESRRKLLLLLRHYWHRLLGTALGWFAWDFYYYGNKLFQSEFINVIHPGSTLVPLLEYNLLNSSVALFGYYFAAFTIDKLWMGRRRMQIAGFAVVFVLFLACGVAFYPLTSSAQALQGFQAMYYISSVFAQFVNATTFLLASELFPTENRGMAHGISAAVGKLGALSADIIMGQVDDRMKFILSAAAGALGVFVTLAFIPEITALDLKEGDMRWEAIKRGEAKTYAGEAVNPANLSCIAAGQVGGPVMQL</sequence>
<dbReference type="EMBL" id="JALJOT010000001">
    <property type="protein sequence ID" value="KAK9919115.1"/>
    <property type="molecule type" value="Genomic_DNA"/>
</dbReference>
<dbReference type="InterPro" id="IPR005828">
    <property type="entry name" value="MFS_sugar_transport-like"/>
</dbReference>
<feature type="transmembrane region" description="Helical" evidence="5">
    <location>
        <begin position="25"/>
        <end position="44"/>
    </location>
</feature>
<feature type="transmembrane region" description="Helical" evidence="5">
    <location>
        <begin position="173"/>
        <end position="195"/>
    </location>
</feature>
<reference evidence="7 8" key="1">
    <citation type="journal article" date="2024" name="Nat. Commun.">
        <title>Phylogenomics reveals the evolutionary origins of lichenization in chlorophyte algae.</title>
        <authorList>
            <person name="Puginier C."/>
            <person name="Libourel C."/>
            <person name="Otte J."/>
            <person name="Skaloud P."/>
            <person name="Haon M."/>
            <person name="Grisel S."/>
            <person name="Petersen M."/>
            <person name="Berrin J.G."/>
            <person name="Delaux P.M."/>
            <person name="Dal Grande F."/>
            <person name="Keller J."/>
        </authorList>
    </citation>
    <scope>NUCLEOTIDE SEQUENCE [LARGE SCALE GENOMIC DNA]</scope>
    <source>
        <strain evidence="7 8">SAG 216-7</strain>
    </source>
</reference>
<keyword evidence="4 5" id="KW-0472">Membrane</keyword>
<feature type="transmembrane region" description="Helical" evidence="5">
    <location>
        <begin position="215"/>
        <end position="235"/>
    </location>
</feature>
<evidence type="ECO:0000313" key="8">
    <source>
        <dbReference type="Proteomes" id="UP001491310"/>
    </source>
</evidence>
<comment type="subcellular location">
    <subcellularLocation>
        <location evidence="1">Membrane</location>
        <topology evidence="1">Multi-pass membrane protein</topology>
    </subcellularLocation>
</comment>
<accession>A0ABR2Z586</accession>
<dbReference type="PROSITE" id="PS50850">
    <property type="entry name" value="MFS"/>
    <property type="match status" value="1"/>
</dbReference>
<feature type="transmembrane region" description="Helical" evidence="5">
    <location>
        <begin position="274"/>
        <end position="293"/>
    </location>
</feature>
<keyword evidence="8" id="KW-1185">Reference proteome</keyword>
<dbReference type="Gene3D" id="1.20.1250.20">
    <property type="entry name" value="MFS general substrate transporter like domains"/>
    <property type="match status" value="1"/>
</dbReference>
<name>A0ABR2Z586_9CHLO</name>
<dbReference type="PROSITE" id="PS00216">
    <property type="entry name" value="SUGAR_TRANSPORT_1"/>
    <property type="match status" value="1"/>
</dbReference>
<feature type="transmembrane region" description="Helical" evidence="5">
    <location>
        <begin position="126"/>
        <end position="152"/>
    </location>
</feature>
<feature type="transmembrane region" description="Helical" evidence="5">
    <location>
        <begin position="318"/>
        <end position="337"/>
    </location>
</feature>
<keyword evidence="3 5" id="KW-1133">Transmembrane helix</keyword>
<feature type="transmembrane region" description="Helical" evidence="5">
    <location>
        <begin position="101"/>
        <end position="120"/>
    </location>
</feature>
<organism evidence="7 8">
    <name type="scientific">Coccomyxa subellipsoidea</name>
    <dbReference type="NCBI Taxonomy" id="248742"/>
    <lineage>
        <taxon>Eukaryota</taxon>
        <taxon>Viridiplantae</taxon>
        <taxon>Chlorophyta</taxon>
        <taxon>core chlorophytes</taxon>
        <taxon>Trebouxiophyceae</taxon>
        <taxon>Trebouxiophyceae incertae sedis</taxon>
        <taxon>Coccomyxaceae</taxon>
        <taxon>Coccomyxa</taxon>
    </lineage>
</organism>